<accession>A0A084G944</accession>
<dbReference type="AlphaFoldDB" id="A0A084G944"/>
<dbReference type="Gene3D" id="1.10.510.10">
    <property type="entry name" value="Transferase(Phosphotransferase) domain 1"/>
    <property type="match status" value="1"/>
</dbReference>
<dbReference type="Proteomes" id="UP000028545">
    <property type="component" value="Unassembled WGS sequence"/>
</dbReference>
<dbReference type="InterPro" id="IPR011009">
    <property type="entry name" value="Kinase-like_dom_sf"/>
</dbReference>
<dbReference type="Pfam" id="PF00069">
    <property type="entry name" value="Pkinase"/>
    <property type="match status" value="1"/>
</dbReference>
<dbReference type="VEuPathDB" id="FungiDB:SAPIO_CDS4022"/>
<evidence type="ECO:0000313" key="3">
    <source>
        <dbReference type="EMBL" id="KEZ43856.1"/>
    </source>
</evidence>
<dbReference type="RefSeq" id="XP_016643655.1">
    <property type="nucleotide sequence ID" value="XM_016786679.1"/>
</dbReference>
<name>A0A084G944_PSEDA</name>
<dbReference type="PROSITE" id="PS50011">
    <property type="entry name" value="PROTEIN_KINASE_DOM"/>
    <property type="match status" value="1"/>
</dbReference>
<dbReference type="SMART" id="SM00220">
    <property type="entry name" value="S_TKc"/>
    <property type="match status" value="1"/>
</dbReference>
<dbReference type="InterPro" id="IPR000719">
    <property type="entry name" value="Prot_kinase_dom"/>
</dbReference>
<dbReference type="GeneID" id="27723094"/>
<feature type="region of interest" description="Disordered" evidence="1">
    <location>
        <begin position="400"/>
        <end position="429"/>
    </location>
</feature>
<gene>
    <name evidence="3" type="ORF">SAPIO_CDS4022</name>
</gene>
<comment type="caution">
    <text evidence="3">The sequence shown here is derived from an EMBL/GenBank/DDBJ whole genome shotgun (WGS) entry which is preliminary data.</text>
</comment>
<feature type="domain" description="Protein kinase" evidence="2">
    <location>
        <begin position="117"/>
        <end position="383"/>
    </location>
</feature>
<dbReference type="GO" id="GO:0005524">
    <property type="term" value="F:ATP binding"/>
    <property type="evidence" value="ECO:0007669"/>
    <property type="project" value="InterPro"/>
</dbReference>
<dbReference type="PANTHER" id="PTHR44167:SF24">
    <property type="entry name" value="SERINE_THREONINE-PROTEIN KINASE CHK2"/>
    <property type="match status" value="1"/>
</dbReference>
<dbReference type="GO" id="GO:0005737">
    <property type="term" value="C:cytoplasm"/>
    <property type="evidence" value="ECO:0007669"/>
    <property type="project" value="TreeGrafter"/>
</dbReference>
<dbReference type="GO" id="GO:0005634">
    <property type="term" value="C:nucleus"/>
    <property type="evidence" value="ECO:0007669"/>
    <property type="project" value="TreeGrafter"/>
</dbReference>
<evidence type="ECO:0000256" key="1">
    <source>
        <dbReference type="SAM" id="MobiDB-lite"/>
    </source>
</evidence>
<dbReference type="GO" id="GO:0051598">
    <property type="term" value="P:meiotic recombination checkpoint signaling"/>
    <property type="evidence" value="ECO:0007669"/>
    <property type="project" value="TreeGrafter"/>
</dbReference>
<organism evidence="3 4">
    <name type="scientific">Pseudallescheria apiosperma</name>
    <name type="common">Scedosporium apiospermum</name>
    <dbReference type="NCBI Taxonomy" id="563466"/>
    <lineage>
        <taxon>Eukaryota</taxon>
        <taxon>Fungi</taxon>
        <taxon>Dikarya</taxon>
        <taxon>Ascomycota</taxon>
        <taxon>Pezizomycotina</taxon>
        <taxon>Sordariomycetes</taxon>
        <taxon>Hypocreomycetidae</taxon>
        <taxon>Microascales</taxon>
        <taxon>Microascaceae</taxon>
        <taxon>Scedosporium</taxon>
    </lineage>
</organism>
<evidence type="ECO:0000313" key="4">
    <source>
        <dbReference type="Proteomes" id="UP000028545"/>
    </source>
</evidence>
<dbReference type="KEGG" id="sapo:SAPIO_CDS4022"/>
<dbReference type="OrthoDB" id="10252171at2759"/>
<feature type="region of interest" description="Disordered" evidence="1">
    <location>
        <begin position="456"/>
        <end position="485"/>
    </location>
</feature>
<keyword evidence="4" id="KW-1185">Reference proteome</keyword>
<dbReference type="EMBL" id="JOWA01000090">
    <property type="protein sequence ID" value="KEZ43856.1"/>
    <property type="molecule type" value="Genomic_DNA"/>
</dbReference>
<feature type="compositionally biased region" description="Polar residues" evidence="1">
    <location>
        <begin position="471"/>
        <end position="485"/>
    </location>
</feature>
<sequence length="485" mass="55480">MTQEYHIILQQPSTTEIIVSHDGQATVVKSDWVLLSFPPDELDPWRHVRISVGKSPRHLEFEIVFPNHKKQPLQDQYLNNLRAFVDTSRSALPRLRGLDLHDIRSPISQAPVFKDVFHVIRTEGRGAHGVVDQVVSLRNGRSFARKSFFEPTPQTGEKRRRRAREEWLWRIRNEVNLMKNNSHLIDFQERPRPAILMPYYPHGSIEKFAGLHSLRESQYLLAFFQLLTALDHLHSRGVAHRDVKPQNILVTEVNPFTIVLSDFGVSKFRSRRSPLESFCGTECYAAPEIFPGKCPAEGYTVAVDIWSAGVMMLDWAFGYPESPRWASSQQGLEYWWKALVRKVDGCKADDEVRDILKHMVVMEPKDRFSARQCIEKGYQNGLFHVDEDSQRILVRTRTCEDERHGDPSTECGCHRSNDNGRSAGSAEAPVNEVLASPLENRELDSELYLAWEASSLSNSPARKRRKLAPRSQLNLPQSSDSSMSS</sequence>
<evidence type="ECO:0000259" key="2">
    <source>
        <dbReference type="PROSITE" id="PS50011"/>
    </source>
</evidence>
<feature type="compositionally biased region" description="Basic and acidic residues" evidence="1">
    <location>
        <begin position="400"/>
        <end position="418"/>
    </location>
</feature>
<proteinExistence type="predicted"/>
<dbReference type="PANTHER" id="PTHR44167">
    <property type="entry name" value="OVARIAN-SPECIFIC SERINE/THREONINE-PROTEIN KINASE LOK-RELATED"/>
    <property type="match status" value="1"/>
</dbReference>
<dbReference type="HOGENOM" id="CLU_562782_0_0_1"/>
<dbReference type="GO" id="GO:0004674">
    <property type="term" value="F:protein serine/threonine kinase activity"/>
    <property type="evidence" value="ECO:0007669"/>
    <property type="project" value="TreeGrafter"/>
</dbReference>
<protein>
    <recommendedName>
        <fullName evidence="2">Protein kinase domain-containing protein</fullName>
    </recommendedName>
</protein>
<dbReference type="PROSITE" id="PS00108">
    <property type="entry name" value="PROTEIN_KINASE_ST"/>
    <property type="match status" value="1"/>
</dbReference>
<dbReference type="InterPro" id="IPR008271">
    <property type="entry name" value="Ser/Thr_kinase_AS"/>
</dbReference>
<dbReference type="SUPFAM" id="SSF56112">
    <property type="entry name" value="Protein kinase-like (PK-like)"/>
    <property type="match status" value="1"/>
</dbReference>
<reference evidence="3 4" key="1">
    <citation type="journal article" date="2014" name="Genome Announc.">
        <title>Draft genome sequence of the pathogenic fungus Scedosporium apiospermum.</title>
        <authorList>
            <person name="Vandeputte P."/>
            <person name="Ghamrawi S."/>
            <person name="Rechenmann M."/>
            <person name="Iltis A."/>
            <person name="Giraud S."/>
            <person name="Fleury M."/>
            <person name="Thornton C."/>
            <person name="Delhaes L."/>
            <person name="Meyer W."/>
            <person name="Papon N."/>
            <person name="Bouchara J.P."/>
        </authorList>
    </citation>
    <scope>NUCLEOTIDE SEQUENCE [LARGE SCALE GENOMIC DNA]</scope>
    <source>
        <strain evidence="3 4">IHEM 14462</strain>
    </source>
</reference>